<keyword evidence="1" id="KW-0378">Hydrolase</keyword>
<dbReference type="PANTHER" id="PTHR43540:SF15">
    <property type="entry name" value="BLR5631 PROTEIN"/>
    <property type="match status" value="1"/>
</dbReference>
<feature type="domain" description="Isochorismatase-like" evidence="3">
    <location>
        <begin position="46"/>
        <end position="218"/>
    </location>
</feature>
<proteinExistence type="predicted"/>
<dbReference type="RefSeq" id="WP_189438764.1">
    <property type="nucleotide sequence ID" value="NZ_BMXE01000011.1"/>
</dbReference>
<evidence type="ECO:0000256" key="2">
    <source>
        <dbReference type="SAM" id="Phobius"/>
    </source>
</evidence>
<keyword evidence="2" id="KW-1133">Transmembrane helix</keyword>
<organism evidence="4 5">
    <name type="scientific">Pseudovibrio japonicus</name>
    <dbReference type="NCBI Taxonomy" id="366534"/>
    <lineage>
        <taxon>Bacteria</taxon>
        <taxon>Pseudomonadati</taxon>
        <taxon>Pseudomonadota</taxon>
        <taxon>Alphaproteobacteria</taxon>
        <taxon>Hyphomicrobiales</taxon>
        <taxon>Stappiaceae</taxon>
        <taxon>Pseudovibrio</taxon>
    </lineage>
</organism>
<gene>
    <name evidence="4" type="ORF">GCM10007094_41820</name>
</gene>
<dbReference type="CDD" id="cd00431">
    <property type="entry name" value="cysteine_hydrolases"/>
    <property type="match status" value="1"/>
</dbReference>
<evidence type="ECO:0000313" key="5">
    <source>
        <dbReference type="Proteomes" id="UP000637980"/>
    </source>
</evidence>
<reference evidence="5" key="1">
    <citation type="journal article" date="2019" name="Int. J. Syst. Evol. Microbiol.">
        <title>The Global Catalogue of Microorganisms (GCM) 10K type strain sequencing project: providing services to taxonomists for standard genome sequencing and annotation.</title>
        <authorList>
            <consortium name="The Broad Institute Genomics Platform"/>
            <consortium name="The Broad Institute Genome Sequencing Center for Infectious Disease"/>
            <person name="Wu L."/>
            <person name="Ma J."/>
        </authorList>
    </citation>
    <scope>NUCLEOTIDE SEQUENCE [LARGE SCALE GENOMIC DNA]</scope>
    <source>
        <strain evidence="5">KCTC 12861</strain>
    </source>
</reference>
<dbReference type="Gene3D" id="3.40.50.850">
    <property type="entry name" value="Isochorismatase-like"/>
    <property type="match status" value="1"/>
</dbReference>
<dbReference type="InterPro" id="IPR000868">
    <property type="entry name" value="Isochorismatase-like_dom"/>
</dbReference>
<accession>A0ABQ3ENC6</accession>
<keyword evidence="5" id="KW-1185">Reference proteome</keyword>
<evidence type="ECO:0000256" key="1">
    <source>
        <dbReference type="ARBA" id="ARBA00022801"/>
    </source>
</evidence>
<protein>
    <submittedName>
        <fullName evidence="4">Isochorismatase</fullName>
    </submittedName>
</protein>
<evidence type="ECO:0000259" key="3">
    <source>
        <dbReference type="Pfam" id="PF00857"/>
    </source>
</evidence>
<dbReference type="InterPro" id="IPR036380">
    <property type="entry name" value="Isochorismatase-like_sf"/>
</dbReference>
<dbReference type="InterPro" id="IPR050272">
    <property type="entry name" value="Isochorismatase-like_hydrls"/>
</dbReference>
<dbReference type="Proteomes" id="UP000637980">
    <property type="component" value="Unassembled WGS sequence"/>
</dbReference>
<comment type="caution">
    <text evidence="4">The sequence shown here is derived from an EMBL/GenBank/DDBJ whole genome shotgun (WGS) entry which is preliminary data.</text>
</comment>
<keyword evidence="2" id="KW-0812">Transmembrane</keyword>
<name>A0ABQ3ENC6_9HYPH</name>
<dbReference type="SUPFAM" id="SSF52499">
    <property type="entry name" value="Isochorismatase-like hydrolases"/>
    <property type="match status" value="1"/>
</dbReference>
<keyword evidence="2" id="KW-0472">Membrane</keyword>
<feature type="transmembrane region" description="Helical" evidence="2">
    <location>
        <begin position="6"/>
        <end position="23"/>
    </location>
</feature>
<dbReference type="Pfam" id="PF00857">
    <property type="entry name" value="Isochorismatase"/>
    <property type="match status" value="1"/>
</dbReference>
<evidence type="ECO:0000313" key="4">
    <source>
        <dbReference type="EMBL" id="GHB48231.1"/>
    </source>
</evidence>
<dbReference type="EMBL" id="BMXE01000011">
    <property type="protein sequence ID" value="GHB48231.1"/>
    <property type="molecule type" value="Genomic_DNA"/>
</dbReference>
<sequence>MGSWNLIGFVVLVLVIGVGYTAFQIMRKQRARRGEMIDRSKQDQIALVVVDVQEDFTKDTKARKWPSSYVEERIARINVLAAEAQARGQPVIAVRHIFDGTVTNFLIGLFGEGLGTKGSDGLALDARLRFQPSVDVVKHVGDAFTSNELEAFLKAHKIGRLRIVGLDGCYCVKSTALGALSRGYDVELVEDAVLSIKQKAWEGCRTELAKRGVRFAKSAQLAEAQ</sequence>
<dbReference type="PANTHER" id="PTHR43540">
    <property type="entry name" value="PEROXYUREIDOACRYLATE/UREIDOACRYLATE AMIDOHYDROLASE-RELATED"/>
    <property type="match status" value="1"/>
</dbReference>